<proteinExistence type="predicted"/>
<evidence type="ECO:0000313" key="2">
    <source>
        <dbReference type="EMBL" id="MPC14955.1"/>
    </source>
</evidence>
<organism evidence="2 3">
    <name type="scientific">Portunus trituberculatus</name>
    <name type="common">Swimming crab</name>
    <name type="synonym">Neptunus trituberculatus</name>
    <dbReference type="NCBI Taxonomy" id="210409"/>
    <lineage>
        <taxon>Eukaryota</taxon>
        <taxon>Metazoa</taxon>
        <taxon>Ecdysozoa</taxon>
        <taxon>Arthropoda</taxon>
        <taxon>Crustacea</taxon>
        <taxon>Multicrustacea</taxon>
        <taxon>Malacostraca</taxon>
        <taxon>Eumalacostraca</taxon>
        <taxon>Eucarida</taxon>
        <taxon>Decapoda</taxon>
        <taxon>Pleocyemata</taxon>
        <taxon>Brachyura</taxon>
        <taxon>Eubrachyura</taxon>
        <taxon>Portunoidea</taxon>
        <taxon>Portunidae</taxon>
        <taxon>Portuninae</taxon>
        <taxon>Portunus</taxon>
    </lineage>
</organism>
<dbReference type="EMBL" id="VSRR010000391">
    <property type="protein sequence ID" value="MPC14955.1"/>
    <property type="molecule type" value="Genomic_DNA"/>
</dbReference>
<evidence type="ECO:0000313" key="3">
    <source>
        <dbReference type="Proteomes" id="UP000324222"/>
    </source>
</evidence>
<feature type="region of interest" description="Disordered" evidence="1">
    <location>
        <begin position="1"/>
        <end position="76"/>
    </location>
</feature>
<evidence type="ECO:0000256" key="1">
    <source>
        <dbReference type="SAM" id="MobiDB-lite"/>
    </source>
</evidence>
<comment type="caution">
    <text evidence="2">The sequence shown here is derived from an EMBL/GenBank/DDBJ whole genome shotgun (WGS) entry which is preliminary data.</text>
</comment>
<dbReference type="AlphaFoldDB" id="A0A5B7D0X1"/>
<feature type="compositionally biased region" description="Pro residues" evidence="1">
    <location>
        <begin position="65"/>
        <end position="76"/>
    </location>
</feature>
<gene>
    <name evidence="2" type="ORF">E2C01_007735</name>
</gene>
<name>A0A5B7D0X1_PORTR</name>
<dbReference type="OrthoDB" id="10018052at2759"/>
<accession>A0A5B7D0X1</accession>
<sequence>MPTVSTPSPPSLQMPLGGSQHPSRPLTQSSGPEGKHRTLKTPPPIPHRPALRMWSSGRVGCARPDPFPPPHQHASL</sequence>
<dbReference type="Proteomes" id="UP000324222">
    <property type="component" value="Unassembled WGS sequence"/>
</dbReference>
<keyword evidence="3" id="KW-1185">Reference proteome</keyword>
<protein>
    <submittedName>
        <fullName evidence="2">Uncharacterized protein</fullName>
    </submittedName>
</protein>
<feature type="compositionally biased region" description="Polar residues" evidence="1">
    <location>
        <begin position="20"/>
        <end position="31"/>
    </location>
</feature>
<reference evidence="2 3" key="1">
    <citation type="submission" date="2019-05" db="EMBL/GenBank/DDBJ databases">
        <title>Another draft genome of Portunus trituberculatus and its Hox gene families provides insights of decapod evolution.</title>
        <authorList>
            <person name="Jeong J.-H."/>
            <person name="Song I."/>
            <person name="Kim S."/>
            <person name="Choi T."/>
            <person name="Kim D."/>
            <person name="Ryu S."/>
            <person name="Kim W."/>
        </authorList>
    </citation>
    <scope>NUCLEOTIDE SEQUENCE [LARGE SCALE GENOMIC DNA]</scope>
    <source>
        <tissue evidence="2">Muscle</tissue>
    </source>
</reference>